<sequence length="301" mass="33162">MPDLFTSKRLILLLLGLMLFSALIGLTSGERKPTGWPVALVQDGVALFQSWFHKPARVVAGFFQDLREWKMLYDENQALKANLDQYARMSAELARLREENQRLRAMLDLRSTLDTFRLHAAEVIARSPDQWNQVLVINKGARDGIRPDMAVITTKGLIGRVTDVTPFTARVALLTDLSRSGHVSAVVQGEESRVFGVIDAYDFDTGYLLFQKIPAEAPIREGQVVVTSGLGGVFPRGLVIGTVVAVEPGDNGLTQRAYVKPAADFAYLDEVFVVERKDAVSPEANAATGHKEVRREGGRAL</sequence>
<keyword evidence="3 5" id="KW-0133">Cell shape</keyword>
<reference evidence="8" key="2">
    <citation type="submission" date="2020-09" db="EMBL/GenBank/DDBJ databases">
        <authorList>
            <person name="Sun Q."/>
            <person name="Ohkuma M."/>
        </authorList>
    </citation>
    <scope>NUCLEOTIDE SEQUENCE</scope>
    <source>
        <strain evidence="8">JCM 14719</strain>
    </source>
</reference>
<evidence type="ECO:0000256" key="6">
    <source>
        <dbReference type="SAM" id="Coils"/>
    </source>
</evidence>
<dbReference type="Pfam" id="PF04085">
    <property type="entry name" value="MreC"/>
    <property type="match status" value="1"/>
</dbReference>
<dbReference type="RefSeq" id="WP_188817669.1">
    <property type="nucleotide sequence ID" value="NZ_BMOF01000038.1"/>
</dbReference>
<evidence type="ECO:0000256" key="2">
    <source>
        <dbReference type="ARBA" id="ARBA00013855"/>
    </source>
</evidence>
<proteinExistence type="inferred from homology"/>
<accession>A0A8J3BE70</accession>
<dbReference type="InterPro" id="IPR055342">
    <property type="entry name" value="MreC_beta-barrel_core"/>
</dbReference>
<reference evidence="8" key="1">
    <citation type="journal article" date="2014" name="Int. J. Syst. Evol. Microbiol.">
        <title>Complete genome sequence of Corynebacterium casei LMG S-19264T (=DSM 44701T), isolated from a smear-ripened cheese.</title>
        <authorList>
            <consortium name="US DOE Joint Genome Institute (JGI-PGF)"/>
            <person name="Walter F."/>
            <person name="Albersmeier A."/>
            <person name="Kalinowski J."/>
            <person name="Ruckert C."/>
        </authorList>
    </citation>
    <scope>NUCLEOTIDE SEQUENCE</scope>
    <source>
        <strain evidence="8">JCM 14719</strain>
    </source>
</reference>
<dbReference type="PANTHER" id="PTHR34138:SF1">
    <property type="entry name" value="CELL SHAPE-DETERMINING PROTEIN MREC"/>
    <property type="match status" value="1"/>
</dbReference>
<dbReference type="GO" id="GO:0005886">
    <property type="term" value="C:plasma membrane"/>
    <property type="evidence" value="ECO:0007669"/>
    <property type="project" value="TreeGrafter"/>
</dbReference>
<dbReference type="Proteomes" id="UP000637720">
    <property type="component" value="Unassembled WGS sequence"/>
</dbReference>
<evidence type="ECO:0000256" key="3">
    <source>
        <dbReference type="ARBA" id="ARBA00022960"/>
    </source>
</evidence>
<dbReference type="PIRSF" id="PIRSF038471">
    <property type="entry name" value="MreC"/>
    <property type="match status" value="1"/>
</dbReference>
<evidence type="ECO:0000259" key="7">
    <source>
        <dbReference type="Pfam" id="PF04085"/>
    </source>
</evidence>
<feature type="coiled-coil region" evidence="6">
    <location>
        <begin position="79"/>
        <end position="106"/>
    </location>
</feature>
<comment type="caution">
    <text evidence="8">The sequence shown here is derived from an EMBL/GenBank/DDBJ whole genome shotgun (WGS) entry which is preliminary data.</text>
</comment>
<organism evidence="8 9">
    <name type="scientific">Calditerricola satsumensis</name>
    <dbReference type="NCBI Taxonomy" id="373054"/>
    <lineage>
        <taxon>Bacteria</taxon>
        <taxon>Bacillati</taxon>
        <taxon>Bacillota</taxon>
        <taxon>Bacilli</taxon>
        <taxon>Bacillales</taxon>
        <taxon>Bacillaceae</taxon>
        <taxon>Calditerricola</taxon>
    </lineage>
</organism>
<evidence type="ECO:0000256" key="4">
    <source>
        <dbReference type="ARBA" id="ARBA00032089"/>
    </source>
</evidence>
<evidence type="ECO:0000313" key="9">
    <source>
        <dbReference type="Proteomes" id="UP000637720"/>
    </source>
</evidence>
<evidence type="ECO:0000313" key="8">
    <source>
        <dbReference type="EMBL" id="GGK03945.1"/>
    </source>
</evidence>
<protein>
    <recommendedName>
        <fullName evidence="2 5">Cell shape-determining protein MreC</fullName>
    </recommendedName>
    <alternativeName>
        <fullName evidence="4 5">Cell shape protein MreC</fullName>
    </alternativeName>
</protein>
<dbReference type="EMBL" id="BMOF01000038">
    <property type="protein sequence ID" value="GGK03945.1"/>
    <property type="molecule type" value="Genomic_DNA"/>
</dbReference>
<dbReference type="GO" id="GO:0008360">
    <property type="term" value="P:regulation of cell shape"/>
    <property type="evidence" value="ECO:0007669"/>
    <property type="project" value="UniProtKB-KW"/>
</dbReference>
<comment type="similarity">
    <text evidence="1 5">Belongs to the MreC family.</text>
</comment>
<dbReference type="Gene3D" id="2.40.10.350">
    <property type="entry name" value="Rod shape-determining protein MreC, domain 2"/>
    <property type="match status" value="1"/>
</dbReference>
<keyword evidence="9" id="KW-1185">Reference proteome</keyword>
<dbReference type="InterPro" id="IPR042177">
    <property type="entry name" value="Cell/Rod_1"/>
</dbReference>
<dbReference type="Gene3D" id="2.40.10.340">
    <property type="entry name" value="Rod shape-determining protein MreC, domain 1"/>
    <property type="match status" value="1"/>
</dbReference>
<name>A0A8J3BE70_9BACI</name>
<dbReference type="AlphaFoldDB" id="A0A8J3BE70"/>
<gene>
    <name evidence="8" type="ORF">GCM10007043_17530</name>
</gene>
<feature type="domain" description="Rod shape-determining protein MreC beta-barrel core" evidence="7">
    <location>
        <begin position="123"/>
        <end position="275"/>
    </location>
</feature>
<dbReference type="PANTHER" id="PTHR34138">
    <property type="entry name" value="CELL SHAPE-DETERMINING PROTEIN MREC"/>
    <property type="match status" value="1"/>
</dbReference>
<evidence type="ECO:0000256" key="5">
    <source>
        <dbReference type="PIRNR" id="PIRNR038471"/>
    </source>
</evidence>
<keyword evidence="6" id="KW-0175">Coiled coil</keyword>
<dbReference type="InterPro" id="IPR007221">
    <property type="entry name" value="MreC"/>
</dbReference>
<dbReference type="InterPro" id="IPR042175">
    <property type="entry name" value="Cell/Rod_MreC_2"/>
</dbReference>
<comment type="function">
    <text evidence="5">Involved in formation and maintenance of cell shape.</text>
</comment>
<dbReference type="NCBIfam" id="TIGR00219">
    <property type="entry name" value="mreC"/>
    <property type="match status" value="1"/>
</dbReference>
<evidence type="ECO:0000256" key="1">
    <source>
        <dbReference type="ARBA" id="ARBA00009369"/>
    </source>
</evidence>